<dbReference type="Proteomes" id="UP000192333">
    <property type="component" value="Chromosome I"/>
</dbReference>
<dbReference type="SUPFAM" id="SSF54534">
    <property type="entry name" value="FKBP-like"/>
    <property type="match status" value="1"/>
</dbReference>
<evidence type="ECO:0000256" key="7">
    <source>
        <dbReference type="SAM" id="SignalP"/>
    </source>
</evidence>
<evidence type="ECO:0000313" key="10">
    <source>
        <dbReference type="Proteomes" id="UP000192333"/>
    </source>
</evidence>
<evidence type="ECO:0000256" key="3">
    <source>
        <dbReference type="ARBA" id="ARBA00023110"/>
    </source>
</evidence>
<dbReference type="EC" id="5.2.1.8" evidence="6"/>
<dbReference type="PROSITE" id="PS51257">
    <property type="entry name" value="PROKAR_LIPOPROTEIN"/>
    <property type="match status" value="1"/>
</dbReference>
<protein>
    <recommendedName>
        <fullName evidence="6">Peptidyl-prolyl cis-trans isomerase</fullName>
        <ecNumber evidence="6">5.2.1.8</ecNumber>
    </recommendedName>
</protein>
<sequence>MKKTISLVSLILLLVIGFACEAPNPFGPVYDSEGNLARDRIIIDEYLLNTPIDSLYRVHDPTGVVVIVQEEGDGVRPVNGNLIFTDYTGSLLDGSVFDTSIESVAIENGIFSENRNYRLFQFTQGGSEAITGFNFGFRNLKSGSKGIIIIPSPYGYRDSETNPRIPPNSVLVFEVDFKGLD</sequence>
<keyword evidence="10" id="KW-1185">Reference proteome</keyword>
<evidence type="ECO:0000256" key="4">
    <source>
        <dbReference type="ARBA" id="ARBA00023235"/>
    </source>
</evidence>
<comment type="catalytic activity">
    <reaction evidence="1 5 6">
        <text>[protein]-peptidylproline (omega=180) = [protein]-peptidylproline (omega=0)</text>
        <dbReference type="Rhea" id="RHEA:16237"/>
        <dbReference type="Rhea" id="RHEA-COMP:10747"/>
        <dbReference type="Rhea" id="RHEA-COMP:10748"/>
        <dbReference type="ChEBI" id="CHEBI:83833"/>
        <dbReference type="ChEBI" id="CHEBI:83834"/>
        <dbReference type="EC" id="5.2.1.8"/>
    </reaction>
</comment>
<gene>
    <name evidence="9" type="ORF">SAMN00777080_1200</name>
</gene>
<organism evidence="9 10">
    <name type="scientific">Aquiflexum balticum DSM 16537</name>
    <dbReference type="NCBI Taxonomy" id="758820"/>
    <lineage>
        <taxon>Bacteria</taxon>
        <taxon>Pseudomonadati</taxon>
        <taxon>Bacteroidota</taxon>
        <taxon>Cytophagia</taxon>
        <taxon>Cytophagales</taxon>
        <taxon>Cyclobacteriaceae</taxon>
        <taxon>Aquiflexum</taxon>
    </lineage>
</organism>
<evidence type="ECO:0000256" key="1">
    <source>
        <dbReference type="ARBA" id="ARBA00000971"/>
    </source>
</evidence>
<keyword evidence="3 5" id="KW-0697">Rotamase</keyword>
<dbReference type="Pfam" id="PF00254">
    <property type="entry name" value="FKBP_C"/>
    <property type="match status" value="1"/>
</dbReference>
<feature type="signal peptide" evidence="7">
    <location>
        <begin position="1"/>
        <end position="21"/>
    </location>
</feature>
<dbReference type="STRING" id="758820.SAMN00777080_1200"/>
<reference evidence="10" key="1">
    <citation type="submission" date="2017-04" db="EMBL/GenBank/DDBJ databases">
        <authorList>
            <person name="Varghese N."/>
            <person name="Submissions S."/>
        </authorList>
    </citation>
    <scope>NUCLEOTIDE SEQUENCE [LARGE SCALE GENOMIC DNA]</scope>
    <source>
        <strain evidence="10">DSM 16537</strain>
    </source>
</reference>
<keyword evidence="7" id="KW-0732">Signal</keyword>
<accession>A0A1W2H170</accession>
<evidence type="ECO:0000259" key="8">
    <source>
        <dbReference type="PROSITE" id="PS50059"/>
    </source>
</evidence>
<evidence type="ECO:0000256" key="6">
    <source>
        <dbReference type="RuleBase" id="RU003915"/>
    </source>
</evidence>
<dbReference type="InterPro" id="IPR001179">
    <property type="entry name" value="PPIase_FKBP_dom"/>
</dbReference>
<dbReference type="RefSeq" id="WP_084119420.1">
    <property type="nucleotide sequence ID" value="NZ_LT838813.1"/>
</dbReference>
<dbReference type="OrthoDB" id="9814548at2"/>
<evidence type="ECO:0000313" key="9">
    <source>
        <dbReference type="EMBL" id="SMD42639.1"/>
    </source>
</evidence>
<dbReference type="Gene3D" id="3.10.50.40">
    <property type="match status" value="1"/>
</dbReference>
<feature type="chain" id="PRO_5012551801" description="Peptidyl-prolyl cis-trans isomerase" evidence="7">
    <location>
        <begin position="22"/>
        <end position="181"/>
    </location>
</feature>
<proteinExistence type="inferred from homology"/>
<dbReference type="InterPro" id="IPR046357">
    <property type="entry name" value="PPIase_dom_sf"/>
</dbReference>
<dbReference type="PANTHER" id="PTHR43811">
    <property type="entry name" value="FKBP-TYPE PEPTIDYL-PROLYL CIS-TRANS ISOMERASE FKPA"/>
    <property type="match status" value="1"/>
</dbReference>
<dbReference type="EMBL" id="LT838813">
    <property type="protein sequence ID" value="SMD42639.1"/>
    <property type="molecule type" value="Genomic_DNA"/>
</dbReference>
<comment type="similarity">
    <text evidence="2 6">Belongs to the FKBP-type PPIase family.</text>
</comment>
<dbReference type="PANTHER" id="PTHR43811:SF23">
    <property type="entry name" value="FKBP-TYPE 22 KDA PEPTIDYL-PROLYL CIS-TRANS ISOMERASE"/>
    <property type="match status" value="1"/>
</dbReference>
<dbReference type="AlphaFoldDB" id="A0A1W2H170"/>
<feature type="domain" description="PPIase FKBP-type" evidence="8">
    <location>
        <begin position="80"/>
        <end position="181"/>
    </location>
</feature>
<dbReference type="PROSITE" id="PS50059">
    <property type="entry name" value="FKBP_PPIASE"/>
    <property type="match status" value="1"/>
</dbReference>
<dbReference type="GO" id="GO:0003755">
    <property type="term" value="F:peptidyl-prolyl cis-trans isomerase activity"/>
    <property type="evidence" value="ECO:0007669"/>
    <property type="project" value="UniProtKB-UniRule"/>
</dbReference>
<name>A0A1W2H170_9BACT</name>
<evidence type="ECO:0000256" key="2">
    <source>
        <dbReference type="ARBA" id="ARBA00006577"/>
    </source>
</evidence>
<keyword evidence="4 5" id="KW-0413">Isomerase</keyword>
<evidence type="ECO:0000256" key="5">
    <source>
        <dbReference type="PROSITE-ProRule" id="PRU00277"/>
    </source>
</evidence>